<dbReference type="InterPro" id="IPR023393">
    <property type="entry name" value="START-like_dom_sf"/>
</dbReference>
<dbReference type="EMBL" id="JACGWN010000005">
    <property type="protein sequence ID" value="KAL0450075.1"/>
    <property type="molecule type" value="Genomic_DNA"/>
</dbReference>
<dbReference type="GO" id="GO:0006952">
    <property type="term" value="P:defense response"/>
    <property type="evidence" value="ECO:0007669"/>
    <property type="project" value="InterPro"/>
</dbReference>
<dbReference type="SUPFAM" id="SSF55961">
    <property type="entry name" value="Bet v1-like"/>
    <property type="match status" value="1"/>
</dbReference>
<dbReference type="PANTHER" id="PTHR31907">
    <property type="entry name" value="MLP-LIKE PROTEIN 423"/>
    <property type="match status" value="1"/>
</dbReference>
<reference evidence="2" key="2">
    <citation type="journal article" date="2024" name="Plant">
        <title>Genomic evolution and insights into agronomic trait innovations of Sesamum species.</title>
        <authorList>
            <person name="Miao H."/>
            <person name="Wang L."/>
            <person name="Qu L."/>
            <person name="Liu H."/>
            <person name="Sun Y."/>
            <person name="Le M."/>
            <person name="Wang Q."/>
            <person name="Wei S."/>
            <person name="Zheng Y."/>
            <person name="Lin W."/>
            <person name="Duan Y."/>
            <person name="Cao H."/>
            <person name="Xiong S."/>
            <person name="Wang X."/>
            <person name="Wei L."/>
            <person name="Li C."/>
            <person name="Ma Q."/>
            <person name="Ju M."/>
            <person name="Zhao R."/>
            <person name="Li G."/>
            <person name="Mu C."/>
            <person name="Tian Q."/>
            <person name="Mei H."/>
            <person name="Zhang T."/>
            <person name="Gao T."/>
            <person name="Zhang H."/>
        </authorList>
    </citation>
    <scope>NUCLEOTIDE SEQUENCE</scope>
    <source>
        <strain evidence="2">KEN1</strain>
    </source>
</reference>
<sequence>MDQLEKVEASTQISSSADKFYSFFRNDMNQLLTIIPDIIQTVELIQGEEGSVGAAKRWKFLLGGISLSMDMETLALDDDARSITFKAIDGDVLLLYKTYQFTIAVSDGLVHWTILYEKAFMTALLHMLMLPLRSWFLSCWTFTFSPTKEDEQITEDRNIEEINFFEIIVELNKLILFTTYFLTRVYVTSVIGDISFRW</sequence>
<comment type="caution">
    <text evidence="2">The sequence shown here is derived from an EMBL/GenBank/DDBJ whole genome shotgun (WGS) entry which is preliminary data.</text>
</comment>
<dbReference type="Pfam" id="PF00407">
    <property type="entry name" value="Bet_v_1"/>
    <property type="match status" value="1"/>
</dbReference>
<feature type="domain" description="Bet v I/Major latex protein" evidence="1">
    <location>
        <begin position="2"/>
        <end position="139"/>
    </location>
</feature>
<dbReference type="Gene3D" id="3.30.530.20">
    <property type="match status" value="1"/>
</dbReference>
<gene>
    <name evidence="2" type="ORF">Slati_1563900</name>
</gene>
<dbReference type="InterPro" id="IPR000916">
    <property type="entry name" value="Bet_v_I/MLP"/>
</dbReference>
<name>A0AAW2XDT9_9LAMI</name>
<reference evidence="2" key="1">
    <citation type="submission" date="2020-06" db="EMBL/GenBank/DDBJ databases">
        <authorList>
            <person name="Li T."/>
            <person name="Hu X."/>
            <person name="Zhang T."/>
            <person name="Song X."/>
            <person name="Zhang H."/>
            <person name="Dai N."/>
            <person name="Sheng W."/>
            <person name="Hou X."/>
            <person name="Wei L."/>
        </authorList>
    </citation>
    <scope>NUCLEOTIDE SEQUENCE</scope>
    <source>
        <strain evidence="2">KEN1</strain>
        <tissue evidence="2">Leaf</tissue>
    </source>
</reference>
<evidence type="ECO:0000313" key="2">
    <source>
        <dbReference type="EMBL" id="KAL0450075.1"/>
    </source>
</evidence>
<protein>
    <recommendedName>
        <fullName evidence="1">Bet v I/Major latex protein domain-containing protein</fullName>
    </recommendedName>
</protein>
<dbReference type="SMART" id="SM01037">
    <property type="entry name" value="Bet_v_1"/>
    <property type="match status" value="1"/>
</dbReference>
<dbReference type="InterPro" id="IPR051761">
    <property type="entry name" value="MLP-like_ligand-binding"/>
</dbReference>
<organism evidence="2">
    <name type="scientific">Sesamum latifolium</name>
    <dbReference type="NCBI Taxonomy" id="2727402"/>
    <lineage>
        <taxon>Eukaryota</taxon>
        <taxon>Viridiplantae</taxon>
        <taxon>Streptophyta</taxon>
        <taxon>Embryophyta</taxon>
        <taxon>Tracheophyta</taxon>
        <taxon>Spermatophyta</taxon>
        <taxon>Magnoliopsida</taxon>
        <taxon>eudicotyledons</taxon>
        <taxon>Gunneridae</taxon>
        <taxon>Pentapetalae</taxon>
        <taxon>asterids</taxon>
        <taxon>lamiids</taxon>
        <taxon>Lamiales</taxon>
        <taxon>Pedaliaceae</taxon>
        <taxon>Sesamum</taxon>
    </lineage>
</organism>
<accession>A0AAW2XDT9</accession>
<dbReference type="AlphaFoldDB" id="A0AAW2XDT9"/>
<proteinExistence type="predicted"/>
<evidence type="ECO:0000259" key="1">
    <source>
        <dbReference type="SMART" id="SM01037"/>
    </source>
</evidence>